<dbReference type="PANTHER" id="PTHR47160:SF10">
    <property type="entry name" value="MULE TRANSPOSASE DOMAIN-CONTAINING PROTEIN"/>
    <property type="match status" value="1"/>
</dbReference>
<dbReference type="InterPro" id="IPR018289">
    <property type="entry name" value="MULE_transposase_dom"/>
</dbReference>
<dbReference type="Ensembl" id="ENSCINT00000033129.1">
    <property type="protein sequence ID" value="ENSCINP00000034241.1"/>
    <property type="gene ID" value="ENSCING00000025189.1"/>
</dbReference>
<dbReference type="InParanoid" id="H2XX57"/>
<protein>
    <recommendedName>
        <fullName evidence="1">MULE transposase domain-containing protein</fullName>
    </recommendedName>
</protein>
<organism evidence="2 3">
    <name type="scientific">Ciona intestinalis</name>
    <name type="common">Transparent sea squirt</name>
    <name type="synonym">Ascidia intestinalis</name>
    <dbReference type="NCBI Taxonomy" id="7719"/>
    <lineage>
        <taxon>Eukaryota</taxon>
        <taxon>Metazoa</taxon>
        <taxon>Chordata</taxon>
        <taxon>Tunicata</taxon>
        <taxon>Ascidiacea</taxon>
        <taxon>Phlebobranchia</taxon>
        <taxon>Cionidae</taxon>
        <taxon>Ciona</taxon>
    </lineage>
</organism>
<name>H2XX57_CIOIN</name>
<dbReference type="OMA" id="FETHICM"/>
<evidence type="ECO:0000313" key="2">
    <source>
        <dbReference type="Ensembl" id="ENSCINP00000034241.1"/>
    </source>
</evidence>
<accession>H2XX57</accession>
<dbReference type="PANTHER" id="PTHR47160">
    <property type="entry name" value="PUTATIVE-RELATED"/>
    <property type="match status" value="1"/>
</dbReference>
<dbReference type="Pfam" id="PF10551">
    <property type="entry name" value="MULE"/>
    <property type="match status" value="1"/>
</dbReference>
<dbReference type="GeneTree" id="ENSGT00660000097182"/>
<sequence length="371" mass="42250">VAAIKCTNELKRRACNTAESPQRIISEELSKLDEDSATQIAPERTLRRAIRRHKQKNDTGPAIPRSRDFQIPQVYQQLENGETFLLHDSGRTNSLRMLVFCSTSGLAALSANEHWFMDGTFKTAPEHFMQIYTVHSFSDGIVTPSVFALLPETYTALFRILQIASGNNLNPKSVLVDFEKASINALEEVFTASQIQGCLFHLSQSVFRKIQQLGLQQLYRSNSEISLKVKMLTALSFVPERDMAEALSAVLNNFPPELASLGEYFEETYIGRAIPNGRRQPIFPISLWNTLARVRNNLPRTNNHLEGWHRRMASNVDCYHLNIWKLINIFKKEDRLASIVRTQHMSGADGAPRRKKYKDLDARIQNLVTNY</sequence>
<reference evidence="2" key="3">
    <citation type="submission" date="2025-09" db="UniProtKB">
        <authorList>
            <consortium name="Ensembl"/>
        </authorList>
    </citation>
    <scope>IDENTIFICATION</scope>
</reference>
<dbReference type="Proteomes" id="UP000008144">
    <property type="component" value="Unassembled WGS sequence"/>
</dbReference>
<keyword evidence="3" id="KW-1185">Reference proteome</keyword>
<dbReference type="AlphaFoldDB" id="H2XX57"/>
<evidence type="ECO:0000313" key="3">
    <source>
        <dbReference type="Proteomes" id="UP000008144"/>
    </source>
</evidence>
<reference evidence="3" key="1">
    <citation type="journal article" date="2002" name="Science">
        <title>The draft genome of Ciona intestinalis: insights into chordate and vertebrate origins.</title>
        <authorList>
            <person name="Dehal P."/>
            <person name="Satou Y."/>
            <person name="Campbell R.K."/>
            <person name="Chapman J."/>
            <person name="Degnan B."/>
            <person name="De Tomaso A."/>
            <person name="Davidson B."/>
            <person name="Di Gregorio A."/>
            <person name="Gelpke M."/>
            <person name="Goodstein D.M."/>
            <person name="Harafuji N."/>
            <person name="Hastings K.E."/>
            <person name="Ho I."/>
            <person name="Hotta K."/>
            <person name="Huang W."/>
            <person name="Kawashima T."/>
            <person name="Lemaire P."/>
            <person name="Martinez D."/>
            <person name="Meinertzhagen I.A."/>
            <person name="Necula S."/>
            <person name="Nonaka M."/>
            <person name="Putnam N."/>
            <person name="Rash S."/>
            <person name="Saiga H."/>
            <person name="Satake M."/>
            <person name="Terry A."/>
            <person name="Yamada L."/>
            <person name="Wang H.G."/>
            <person name="Awazu S."/>
            <person name="Azumi K."/>
            <person name="Boore J."/>
            <person name="Branno M."/>
            <person name="Chin-Bow S."/>
            <person name="DeSantis R."/>
            <person name="Doyle S."/>
            <person name="Francino P."/>
            <person name="Keys D.N."/>
            <person name="Haga S."/>
            <person name="Hayashi H."/>
            <person name="Hino K."/>
            <person name="Imai K.S."/>
            <person name="Inaba K."/>
            <person name="Kano S."/>
            <person name="Kobayashi K."/>
            <person name="Kobayashi M."/>
            <person name="Lee B.I."/>
            <person name="Makabe K.W."/>
            <person name="Manohar C."/>
            <person name="Matassi G."/>
            <person name="Medina M."/>
            <person name="Mochizuki Y."/>
            <person name="Mount S."/>
            <person name="Morishita T."/>
            <person name="Miura S."/>
            <person name="Nakayama A."/>
            <person name="Nishizaka S."/>
            <person name="Nomoto H."/>
            <person name="Ohta F."/>
            <person name="Oishi K."/>
            <person name="Rigoutsos I."/>
            <person name="Sano M."/>
            <person name="Sasaki A."/>
            <person name="Sasakura Y."/>
            <person name="Shoguchi E."/>
            <person name="Shin-i T."/>
            <person name="Spagnuolo A."/>
            <person name="Stainier D."/>
            <person name="Suzuki M.M."/>
            <person name="Tassy O."/>
            <person name="Takatori N."/>
            <person name="Tokuoka M."/>
            <person name="Yagi K."/>
            <person name="Yoshizaki F."/>
            <person name="Wada S."/>
            <person name="Zhang C."/>
            <person name="Hyatt P.D."/>
            <person name="Larimer F."/>
            <person name="Detter C."/>
            <person name="Doggett N."/>
            <person name="Glavina T."/>
            <person name="Hawkins T."/>
            <person name="Richardson P."/>
            <person name="Lucas S."/>
            <person name="Kohara Y."/>
            <person name="Levine M."/>
            <person name="Satoh N."/>
            <person name="Rokhsar D.S."/>
        </authorList>
    </citation>
    <scope>NUCLEOTIDE SEQUENCE [LARGE SCALE GENOMIC DNA]</scope>
</reference>
<dbReference type="HOGENOM" id="CLU_015060_1_1_1"/>
<feature type="domain" description="MULE transposase" evidence="1">
    <location>
        <begin position="115"/>
        <end position="204"/>
    </location>
</feature>
<reference evidence="2" key="2">
    <citation type="submission" date="2025-08" db="UniProtKB">
        <authorList>
            <consortium name="Ensembl"/>
        </authorList>
    </citation>
    <scope>IDENTIFICATION</scope>
</reference>
<evidence type="ECO:0000259" key="1">
    <source>
        <dbReference type="Pfam" id="PF10551"/>
    </source>
</evidence>
<proteinExistence type="predicted"/>